<dbReference type="InterPro" id="IPR003439">
    <property type="entry name" value="ABC_transporter-like_ATP-bd"/>
</dbReference>
<evidence type="ECO:0000313" key="5">
    <source>
        <dbReference type="EMBL" id="XDU62365.1"/>
    </source>
</evidence>
<sequence length="256" mass="29071">MKKLVIENVSKYYDKKAILSKINLSISQNECLGIMGESGSGKSTLSKLLVGLESFDEGNIIFNEISYKNINKKQLSLIHRKIQLVFQNAFGAVNPKYTVEEVLTEPLKIHYKKEISYEKMKKRAENFLEKVGLDSEFMSQKATQLSGGQLQRVCIARALILEPEIIIFDESVSGLDPIIQEQILELLGSLKETMNLTYIFVSHDFEACYYLCDKIVIIENGEIADIIENLDSPIIVKNERIKRILGKAVDFIETIQ</sequence>
<keyword evidence="3 5" id="KW-0067">ATP-binding</keyword>
<dbReference type="PANTHER" id="PTHR43776:SF8">
    <property type="entry name" value="ABC TRANSPORTER, ATP-BINDING PROTEIN"/>
    <property type="match status" value="1"/>
</dbReference>
<keyword evidence="1" id="KW-0813">Transport</keyword>
<feature type="domain" description="ABC transporter" evidence="4">
    <location>
        <begin position="4"/>
        <end position="245"/>
    </location>
</feature>
<reference evidence="5" key="1">
    <citation type="submission" date="2024-07" db="EMBL/GenBank/DDBJ databases">
        <authorList>
            <person name="Li X.-J."/>
            <person name="Wang X."/>
        </authorList>
    </citation>
    <scope>NUCLEOTIDE SEQUENCE</scope>
    <source>
        <strain evidence="5">HSP-536</strain>
    </source>
</reference>
<protein>
    <submittedName>
        <fullName evidence="5">ABC transporter ATP-binding protein</fullName>
    </submittedName>
</protein>
<dbReference type="SMART" id="SM00382">
    <property type="entry name" value="AAA"/>
    <property type="match status" value="1"/>
</dbReference>
<dbReference type="GO" id="GO:0055085">
    <property type="term" value="P:transmembrane transport"/>
    <property type="evidence" value="ECO:0007669"/>
    <property type="project" value="UniProtKB-ARBA"/>
</dbReference>
<gene>
    <name evidence="5" type="ORF">AB8B28_00270</name>
</gene>
<dbReference type="Gene3D" id="3.40.50.300">
    <property type="entry name" value="P-loop containing nucleotide triphosphate hydrolases"/>
    <property type="match status" value="1"/>
</dbReference>
<evidence type="ECO:0000256" key="3">
    <source>
        <dbReference type="ARBA" id="ARBA00022840"/>
    </source>
</evidence>
<dbReference type="PROSITE" id="PS00211">
    <property type="entry name" value="ABC_TRANSPORTER_1"/>
    <property type="match status" value="1"/>
</dbReference>
<evidence type="ECO:0000259" key="4">
    <source>
        <dbReference type="PROSITE" id="PS50893"/>
    </source>
</evidence>
<dbReference type="EMBL" id="CP165647">
    <property type="protein sequence ID" value="XDU62365.1"/>
    <property type="molecule type" value="Genomic_DNA"/>
</dbReference>
<evidence type="ECO:0000256" key="2">
    <source>
        <dbReference type="ARBA" id="ARBA00022741"/>
    </source>
</evidence>
<evidence type="ECO:0000256" key="1">
    <source>
        <dbReference type="ARBA" id="ARBA00022448"/>
    </source>
</evidence>
<organism evidence="5">
    <name type="scientific">Leptotrichia alba</name>
    <dbReference type="NCBI Taxonomy" id="3239304"/>
    <lineage>
        <taxon>Bacteria</taxon>
        <taxon>Fusobacteriati</taxon>
        <taxon>Fusobacteriota</taxon>
        <taxon>Fusobacteriia</taxon>
        <taxon>Fusobacteriales</taxon>
        <taxon>Leptotrichiaceae</taxon>
        <taxon>Leptotrichia</taxon>
    </lineage>
</organism>
<dbReference type="InterPro" id="IPR017871">
    <property type="entry name" value="ABC_transporter-like_CS"/>
</dbReference>
<dbReference type="InterPro" id="IPR027417">
    <property type="entry name" value="P-loop_NTPase"/>
</dbReference>
<accession>A0AB39V3Z1</accession>
<dbReference type="PANTHER" id="PTHR43776">
    <property type="entry name" value="TRANSPORT ATP-BINDING PROTEIN"/>
    <property type="match status" value="1"/>
</dbReference>
<dbReference type="AlphaFoldDB" id="A0AB39V3Z1"/>
<dbReference type="GO" id="GO:0005524">
    <property type="term" value="F:ATP binding"/>
    <property type="evidence" value="ECO:0007669"/>
    <property type="project" value="UniProtKB-KW"/>
</dbReference>
<dbReference type="SUPFAM" id="SSF52540">
    <property type="entry name" value="P-loop containing nucleoside triphosphate hydrolases"/>
    <property type="match status" value="1"/>
</dbReference>
<dbReference type="PROSITE" id="PS50893">
    <property type="entry name" value="ABC_TRANSPORTER_2"/>
    <property type="match status" value="1"/>
</dbReference>
<dbReference type="GO" id="GO:0016887">
    <property type="term" value="F:ATP hydrolysis activity"/>
    <property type="evidence" value="ECO:0007669"/>
    <property type="project" value="InterPro"/>
</dbReference>
<keyword evidence="2" id="KW-0547">Nucleotide-binding</keyword>
<dbReference type="Pfam" id="PF00005">
    <property type="entry name" value="ABC_tran"/>
    <property type="match status" value="1"/>
</dbReference>
<dbReference type="InterPro" id="IPR050319">
    <property type="entry name" value="ABC_transp_ATP-bind"/>
</dbReference>
<dbReference type="RefSeq" id="WP_369716104.1">
    <property type="nucleotide sequence ID" value="NZ_CP165647.1"/>
</dbReference>
<proteinExistence type="predicted"/>
<dbReference type="KEGG" id="lala:AB8B28_00270"/>
<dbReference type="CDD" id="cd03257">
    <property type="entry name" value="ABC_NikE_OppD_transporters"/>
    <property type="match status" value="1"/>
</dbReference>
<dbReference type="InterPro" id="IPR003593">
    <property type="entry name" value="AAA+_ATPase"/>
</dbReference>
<name>A0AB39V3Z1_9FUSO</name>